<evidence type="ECO:0000256" key="1">
    <source>
        <dbReference type="SAM" id="MobiDB-lite"/>
    </source>
</evidence>
<dbReference type="AlphaFoldDB" id="A0A438BLC0"/>
<dbReference type="EMBL" id="QGNW01002732">
    <property type="protein sequence ID" value="RVW11753.1"/>
    <property type="molecule type" value="Genomic_DNA"/>
</dbReference>
<dbReference type="Proteomes" id="UP000288805">
    <property type="component" value="Unassembled WGS sequence"/>
</dbReference>
<feature type="region of interest" description="Disordered" evidence="1">
    <location>
        <begin position="141"/>
        <end position="230"/>
    </location>
</feature>
<gene>
    <name evidence="2" type="ORF">CK203_089794</name>
</gene>
<evidence type="ECO:0000313" key="2">
    <source>
        <dbReference type="EMBL" id="RVW11753.1"/>
    </source>
</evidence>
<sequence length="230" mass="24912">MSILLPNHSATLWILCENFRSCEGEFGTRVPLRSTGAPFRSCETLRSGKAQISQQKSHSAGYFAIAKAILAHSAPFSQLFISFLEPHRASLRSSSPIISSGQISATRNGANQRGQVFLSFKPQESCERSQFQIPFLSLRSQSNSSSGEARAAKASGERYLTRSGGRPLQKRPRVESSEPIDLTEQSPEPFAGSNSSSLADSCHSSGAISGAASKPRSLSRHFPSPKFHLK</sequence>
<accession>A0A438BLC0</accession>
<feature type="compositionally biased region" description="Polar residues" evidence="1">
    <location>
        <begin position="192"/>
        <end position="207"/>
    </location>
</feature>
<evidence type="ECO:0000313" key="3">
    <source>
        <dbReference type="Proteomes" id="UP000288805"/>
    </source>
</evidence>
<reference evidence="2 3" key="1">
    <citation type="journal article" date="2018" name="PLoS Genet.">
        <title>Population sequencing reveals clonal diversity and ancestral inbreeding in the grapevine cultivar Chardonnay.</title>
        <authorList>
            <person name="Roach M.J."/>
            <person name="Johnson D.L."/>
            <person name="Bohlmann J."/>
            <person name="van Vuuren H.J."/>
            <person name="Jones S.J."/>
            <person name="Pretorius I.S."/>
            <person name="Schmidt S.A."/>
            <person name="Borneman A.R."/>
        </authorList>
    </citation>
    <scope>NUCLEOTIDE SEQUENCE [LARGE SCALE GENOMIC DNA]</scope>
    <source>
        <strain evidence="3">cv. Chardonnay</strain>
        <tissue evidence="2">Leaf</tissue>
    </source>
</reference>
<proteinExistence type="predicted"/>
<organism evidence="2 3">
    <name type="scientific">Vitis vinifera</name>
    <name type="common">Grape</name>
    <dbReference type="NCBI Taxonomy" id="29760"/>
    <lineage>
        <taxon>Eukaryota</taxon>
        <taxon>Viridiplantae</taxon>
        <taxon>Streptophyta</taxon>
        <taxon>Embryophyta</taxon>
        <taxon>Tracheophyta</taxon>
        <taxon>Spermatophyta</taxon>
        <taxon>Magnoliopsida</taxon>
        <taxon>eudicotyledons</taxon>
        <taxon>Gunneridae</taxon>
        <taxon>Pentapetalae</taxon>
        <taxon>rosids</taxon>
        <taxon>Vitales</taxon>
        <taxon>Vitaceae</taxon>
        <taxon>Viteae</taxon>
        <taxon>Vitis</taxon>
    </lineage>
</organism>
<name>A0A438BLC0_VITVI</name>
<protein>
    <submittedName>
        <fullName evidence="2">Uncharacterized protein</fullName>
    </submittedName>
</protein>
<comment type="caution">
    <text evidence="2">The sequence shown here is derived from an EMBL/GenBank/DDBJ whole genome shotgun (WGS) entry which is preliminary data.</text>
</comment>